<keyword evidence="2" id="KW-0436">Ligase</keyword>
<dbReference type="EMBL" id="JALIEA010000010">
    <property type="protein sequence ID" value="MCJ7857578.1"/>
    <property type="molecule type" value="Genomic_DNA"/>
</dbReference>
<evidence type="ECO:0000256" key="2">
    <source>
        <dbReference type="ARBA" id="ARBA00022598"/>
    </source>
</evidence>
<dbReference type="GO" id="GO:0006631">
    <property type="term" value="P:fatty acid metabolic process"/>
    <property type="evidence" value="ECO:0007669"/>
    <property type="project" value="TreeGrafter"/>
</dbReference>
<protein>
    <submittedName>
        <fullName evidence="6">AMP-binding protein</fullName>
    </submittedName>
</protein>
<feature type="region of interest" description="Disordered" evidence="3">
    <location>
        <begin position="468"/>
        <end position="498"/>
    </location>
</feature>
<name>A0A9X2AYG8_9CORY</name>
<organism evidence="6 7">
    <name type="scientific">Corynebacterium kalidii</name>
    <dbReference type="NCBI Taxonomy" id="2931982"/>
    <lineage>
        <taxon>Bacteria</taxon>
        <taxon>Bacillati</taxon>
        <taxon>Actinomycetota</taxon>
        <taxon>Actinomycetes</taxon>
        <taxon>Mycobacteriales</taxon>
        <taxon>Corynebacteriaceae</taxon>
        <taxon>Corynebacterium</taxon>
    </lineage>
</organism>
<evidence type="ECO:0000313" key="7">
    <source>
        <dbReference type="Proteomes" id="UP001139207"/>
    </source>
</evidence>
<evidence type="ECO:0000256" key="3">
    <source>
        <dbReference type="SAM" id="MobiDB-lite"/>
    </source>
</evidence>
<comment type="caution">
    <text evidence="6">The sequence shown here is derived from an EMBL/GenBank/DDBJ whole genome shotgun (WGS) entry which is preliminary data.</text>
</comment>
<reference evidence="6" key="1">
    <citation type="submission" date="2022-04" db="EMBL/GenBank/DDBJ databases">
        <title>Corynebacterium kalidii LD5P10.</title>
        <authorList>
            <person name="Sun J.Q."/>
        </authorList>
    </citation>
    <scope>NUCLEOTIDE SEQUENCE</scope>
    <source>
        <strain evidence="6">LD5P10</strain>
    </source>
</reference>
<sequence length="498" mass="53721">MTEQYSEPDLGFPLAGIPGFYASRMPDTVVVEAGGDRLTWRDLDSRSTRVARGLRAGGAERGRIVSLLIPNSTDLVVALFACYKAGASPQVLSPRMTGHELAAILELGDPAAVIVVDTGDGPDLPGAVTLPELADGHGDEPLETQVAASWKAPVSGGSTGRPKIILSGREAVTSDFDPSFWGIGPGERALITAPLFHNAPLSTTLSTIFRGGSVCLLSRFDAEGTLAQIDRFGATWIYLVPTMMRRILALPEDVRASYSLASVRSFWHCAEPCPAWLKAEWIDWVGAERLWELYAGTEAEAGCTIRGDEWLGHRGSVGTVTWGTMVLLDEDGQRITESGVTGEVFMRPPEGMTATYRYIGAEPKVTDGWSSLGDMGHFDDDGYLYLHDRSSDMVTVGGVNIYPAEVEAALMEHPRVLVGVVVGLPDDDAGNRLHAIINTTGGDVTDGELAEFLTTRLSRNKLPRTYETVEEPLRDDAGKVRRPALRAARLPDNTRKAS</sequence>
<dbReference type="Gene3D" id="3.30.300.30">
    <property type="match status" value="1"/>
</dbReference>
<dbReference type="InterPro" id="IPR042099">
    <property type="entry name" value="ANL_N_sf"/>
</dbReference>
<dbReference type="InterPro" id="IPR000873">
    <property type="entry name" value="AMP-dep_synth/lig_dom"/>
</dbReference>
<dbReference type="SUPFAM" id="SSF56801">
    <property type="entry name" value="Acetyl-CoA synthetase-like"/>
    <property type="match status" value="1"/>
</dbReference>
<evidence type="ECO:0000259" key="5">
    <source>
        <dbReference type="Pfam" id="PF13193"/>
    </source>
</evidence>
<keyword evidence="7" id="KW-1185">Reference proteome</keyword>
<dbReference type="AlphaFoldDB" id="A0A9X2AYG8"/>
<dbReference type="GO" id="GO:0031956">
    <property type="term" value="F:medium-chain fatty acid-CoA ligase activity"/>
    <property type="evidence" value="ECO:0007669"/>
    <property type="project" value="TreeGrafter"/>
</dbReference>
<accession>A0A9X2AYG8</accession>
<evidence type="ECO:0000259" key="4">
    <source>
        <dbReference type="Pfam" id="PF00501"/>
    </source>
</evidence>
<feature type="domain" description="AMP-dependent synthetase/ligase" evidence="4">
    <location>
        <begin position="22"/>
        <end position="356"/>
    </location>
</feature>
<dbReference type="PANTHER" id="PTHR43201">
    <property type="entry name" value="ACYL-COA SYNTHETASE"/>
    <property type="match status" value="1"/>
</dbReference>
<dbReference type="Gene3D" id="3.40.50.12780">
    <property type="entry name" value="N-terminal domain of ligase-like"/>
    <property type="match status" value="1"/>
</dbReference>
<feature type="domain" description="AMP-binding enzyme C-terminal" evidence="5">
    <location>
        <begin position="405"/>
        <end position="471"/>
    </location>
</feature>
<evidence type="ECO:0000313" key="6">
    <source>
        <dbReference type="EMBL" id="MCJ7857578.1"/>
    </source>
</evidence>
<dbReference type="Proteomes" id="UP001139207">
    <property type="component" value="Unassembled WGS sequence"/>
</dbReference>
<dbReference type="InterPro" id="IPR025110">
    <property type="entry name" value="AMP-bd_C"/>
</dbReference>
<comment type="similarity">
    <text evidence="1">Belongs to the ATP-dependent AMP-binding enzyme family.</text>
</comment>
<dbReference type="RefSeq" id="WP_244803323.1">
    <property type="nucleotide sequence ID" value="NZ_JALIEA010000010.1"/>
</dbReference>
<gene>
    <name evidence="6" type="ORF">MUN33_02445</name>
</gene>
<evidence type="ECO:0000256" key="1">
    <source>
        <dbReference type="ARBA" id="ARBA00006432"/>
    </source>
</evidence>
<dbReference type="Pfam" id="PF00501">
    <property type="entry name" value="AMP-binding"/>
    <property type="match status" value="1"/>
</dbReference>
<dbReference type="PANTHER" id="PTHR43201:SF5">
    <property type="entry name" value="MEDIUM-CHAIN ACYL-COA LIGASE ACSF2, MITOCHONDRIAL"/>
    <property type="match status" value="1"/>
</dbReference>
<dbReference type="InterPro" id="IPR045851">
    <property type="entry name" value="AMP-bd_C_sf"/>
</dbReference>
<dbReference type="Pfam" id="PF13193">
    <property type="entry name" value="AMP-binding_C"/>
    <property type="match status" value="1"/>
</dbReference>
<proteinExistence type="inferred from homology"/>